<dbReference type="AlphaFoldDB" id="A0A5M3XM79"/>
<dbReference type="Pfam" id="PF11175">
    <property type="entry name" value="DUF2961"/>
    <property type="match status" value="1"/>
</dbReference>
<comment type="caution">
    <text evidence="2">The sequence shown here is derived from an EMBL/GenBank/DDBJ whole genome shotgun (WGS) entry which is preliminary data.</text>
</comment>
<protein>
    <recommendedName>
        <fullName evidence="4">DUF2961 domain-containing protein</fullName>
    </recommendedName>
</protein>
<evidence type="ECO:0000313" key="3">
    <source>
        <dbReference type="Proteomes" id="UP000377595"/>
    </source>
</evidence>
<evidence type="ECO:0008006" key="4">
    <source>
        <dbReference type="Google" id="ProtNLM"/>
    </source>
</evidence>
<gene>
    <name evidence="2" type="ORF">Aple_036370</name>
</gene>
<accession>A0A5M3XM79</accession>
<feature type="region of interest" description="Disordered" evidence="1">
    <location>
        <begin position="424"/>
        <end position="458"/>
    </location>
</feature>
<dbReference type="Proteomes" id="UP000377595">
    <property type="component" value="Unassembled WGS sequence"/>
</dbReference>
<dbReference type="OrthoDB" id="2518538at2"/>
<organism evidence="2 3">
    <name type="scientific">Acrocarpospora pleiomorpha</name>
    <dbReference type="NCBI Taxonomy" id="90975"/>
    <lineage>
        <taxon>Bacteria</taxon>
        <taxon>Bacillati</taxon>
        <taxon>Actinomycetota</taxon>
        <taxon>Actinomycetes</taxon>
        <taxon>Streptosporangiales</taxon>
        <taxon>Streptosporangiaceae</taxon>
        <taxon>Acrocarpospora</taxon>
    </lineage>
</organism>
<reference evidence="2 3" key="1">
    <citation type="submission" date="2019-10" db="EMBL/GenBank/DDBJ databases">
        <title>Whole genome shotgun sequence of Acrocarpospora pleiomorpha NBRC 16267.</title>
        <authorList>
            <person name="Ichikawa N."/>
            <person name="Kimura A."/>
            <person name="Kitahashi Y."/>
            <person name="Komaki H."/>
            <person name="Oguchi A."/>
        </authorList>
    </citation>
    <scope>NUCLEOTIDE SEQUENCE [LARGE SCALE GENOMIC DNA]</scope>
    <source>
        <strain evidence="2 3">NBRC 16267</strain>
    </source>
</reference>
<proteinExistence type="predicted"/>
<sequence length="458" mass="51446">MPIFTFTEVYSTMNGPLSSLTSLRDARSARVSSWDQRGRNQDNWTIGPGETRVLADLEGPGQITHIWTTQFCRRQFGPGLLDPYDTDTTAPVLEIHNALGLNWEQPDPDYYRKVLLKITWDDQPGPAVLVPLGDFFGVGHSMPNSYASALFTVSAKPEESLIFGGSAALNSWAPMPFNSRARIEIVNENDLPLVMYFYIDYELFRQPLPEDTVHFHARWTRSSPSSGWGPDLQTNSPQTNVAHLSDDGNFVILETTGTGHYVGCNLSVHHRQGTWWGEGDDMILIDDDTWPPSLHGTGTEDYFNHAWGMQKNAFPYHGTIVHESDVPGYSVTYRQHVVDPVRFASRIKVSIEHGHANHLSDDWAATAYWYQTLPSPPATILPVERRLPARPPAAEQPSAAPPPPDLAAEVTRMRAEYAARLQAYTDKLDQRSRRRAERSRAESAANTAHAADIRRRFR</sequence>
<name>A0A5M3XM79_9ACTN</name>
<dbReference type="Gene3D" id="2.60.120.1390">
    <property type="match status" value="1"/>
</dbReference>
<evidence type="ECO:0000313" key="2">
    <source>
        <dbReference type="EMBL" id="GES20741.1"/>
    </source>
</evidence>
<dbReference type="EMBL" id="BLAF01000018">
    <property type="protein sequence ID" value="GES20741.1"/>
    <property type="molecule type" value="Genomic_DNA"/>
</dbReference>
<dbReference type="InterPro" id="IPR021345">
    <property type="entry name" value="DUF2961"/>
</dbReference>
<keyword evidence="3" id="KW-1185">Reference proteome</keyword>
<dbReference type="RefSeq" id="WP_155345767.1">
    <property type="nucleotide sequence ID" value="NZ_BAAAHM010000002.1"/>
</dbReference>
<evidence type="ECO:0000256" key="1">
    <source>
        <dbReference type="SAM" id="MobiDB-lite"/>
    </source>
</evidence>